<dbReference type="EMBL" id="JYIW01000026">
    <property type="protein sequence ID" value="KJL28513.1"/>
    <property type="molecule type" value="Genomic_DNA"/>
</dbReference>
<evidence type="ECO:0008006" key="4">
    <source>
        <dbReference type="Google" id="ProtNLM"/>
    </source>
</evidence>
<feature type="chain" id="PRO_5038331687" description="Solute-binding protein family 3/N-terminal domain-containing protein" evidence="1">
    <location>
        <begin position="20"/>
        <end position="148"/>
    </location>
</feature>
<proteinExistence type="predicted"/>
<evidence type="ECO:0000313" key="3">
    <source>
        <dbReference type="Proteomes" id="UP000033640"/>
    </source>
</evidence>
<dbReference type="Proteomes" id="UP000033640">
    <property type="component" value="Unassembled WGS sequence"/>
</dbReference>
<dbReference type="PATRIC" id="fig|82380.11.peg.3613"/>
<sequence>MTAALVAVLLAGCGLSIPADPDGTLESVSGGELRVGVSPDGDLVRTDGGTPSGTVVELVDDFAASIDAKPTWTVATEESLVRMLESGDLDLIAGGITADTPWLDKAGVSRGYRGIDGADGRELVMLVPLGENAFLSRLEGFLDEEIGR</sequence>
<organism evidence="2 3">
    <name type="scientific">Microbacterium oxydans</name>
    <dbReference type="NCBI Taxonomy" id="82380"/>
    <lineage>
        <taxon>Bacteria</taxon>
        <taxon>Bacillati</taxon>
        <taxon>Actinomycetota</taxon>
        <taxon>Actinomycetes</taxon>
        <taxon>Micrococcales</taxon>
        <taxon>Microbacteriaceae</taxon>
        <taxon>Microbacterium</taxon>
    </lineage>
</organism>
<dbReference type="SUPFAM" id="SSF53850">
    <property type="entry name" value="Periplasmic binding protein-like II"/>
    <property type="match status" value="1"/>
</dbReference>
<dbReference type="AlphaFoldDB" id="A0A0F0L5T4"/>
<gene>
    <name evidence="2" type="ORF">RS83_03587</name>
</gene>
<protein>
    <recommendedName>
        <fullName evidence="4">Solute-binding protein family 3/N-terminal domain-containing protein</fullName>
    </recommendedName>
</protein>
<accession>A0A0F0L5T4</accession>
<keyword evidence="1" id="KW-0732">Signal</keyword>
<reference evidence="2 3" key="1">
    <citation type="submission" date="2015-02" db="EMBL/GenBank/DDBJ databases">
        <title>Draft genome sequences of ten Microbacterium spp. with emphasis on heavy metal contaminated environments.</title>
        <authorList>
            <person name="Corretto E."/>
        </authorList>
    </citation>
    <scope>NUCLEOTIDE SEQUENCE [LARGE SCALE GENOMIC DNA]</scope>
    <source>
        <strain evidence="2 3">BEL4b</strain>
    </source>
</reference>
<evidence type="ECO:0000313" key="2">
    <source>
        <dbReference type="EMBL" id="KJL28513.1"/>
    </source>
</evidence>
<dbReference type="Gene3D" id="3.40.190.10">
    <property type="entry name" value="Periplasmic binding protein-like II"/>
    <property type="match status" value="1"/>
</dbReference>
<name>A0A0F0L5T4_9MICO</name>
<comment type="caution">
    <text evidence="2">The sequence shown here is derived from an EMBL/GenBank/DDBJ whole genome shotgun (WGS) entry which is preliminary data.</text>
</comment>
<evidence type="ECO:0000256" key="1">
    <source>
        <dbReference type="SAM" id="SignalP"/>
    </source>
</evidence>
<feature type="signal peptide" evidence="1">
    <location>
        <begin position="1"/>
        <end position="19"/>
    </location>
</feature>